<feature type="domain" description="FecR N-terminal" evidence="2">
    <location>
        <begin position="41"/>
        <end position="82"/>
    </location>
</feature>
<dbReference type="InterPro" id="IPR032623">
    <property type="entry name" value="FecR_N"/>
</dbReference>
<name>A0ABU9IVP9_9GAMM</name>
<protein>
    <submittedName>
        <fullName evidence="3">FecR domain-containing protein</fullName>
    </submittedName>
</protein>
<evidence type="ECO:0000259" key="2">
    <source>
        <dbReference type="Pfam" id="PF16220"/>
    </source>
</evidence>
<keyword evidence="4" id="KW-1185">Reference proteome</keyword>
<dbReference type="Proteomes" id="UP001459204">
    <property type="component" value="Unassembled WGS sequence"/>
</dbReference>
<dbReference type="PANTHER" id="PTHR30273">
    <property type="entry name" value="PERIPLASMIC SIGNAL SENSOR AND SIGMA FACTOR ACTIVATOR FECR-RELATED"/>
    <property type="match status" value="1"/>
</dbReference>
<dbReference type="Gene3D" id="2.60.120.1440">
    <property type="match status" value="1"/>
</dbReference>
<evidence type="ECO:0000313" key="4">
    <source>
        <dbReference type="Proteomes" id="UP001459204"/>
    </source>
</evidence>
<evidence type="ECO:0000313" key="3">
    <source>
        <dbReference type="EMBL" id="MEL1263037.1"/>
    </source>
</evidence>
<reference evidence="3 4" key="1">
    <citation type="submission" date="2024-04" db="EMBL/GenBank/DDBJ databases">
        <title>Draft genome sequence of Pseudoxanthomonas putridarboris WD12.</title>
        <authorList>
            <person name="Oh J."/>
        </authorList>
    </citation>
    <scope>NUCLEOTIDE SEQUENCE [LARGE SCALE GENOMIC DNA]</scope>
    <source>
        <strain evidence="3 4">WD12</strain>
    </source>
</reference>
<feature type="domain" description="FecR protein" evidence="1">
    <location>
        <begin position="144"/>
        <end position="234"/>
    </location>
</feature>
<sequence>MNGRSGELPIAVSAGVKDNMKSHDDKATEFDLELDPCDPDDQAYLWVSRLASGQADADTLLEFERWRDSDSRNEAALAKARKLWLMMGGVLEARYAPALESMPIPRARRRSQRPWQPLLATAATLLLTLGFGHQWGTNWRYDEVSGTGEQRAVALADGSTMWLNTGSAADIQIDAAARHVTLARGEAYFDVTRDARRPFVINAGPGQIKVLGTAFGVYRDGDDTVVTVQRGRVEVTGLSGPQVVLTTDQSVRVTSGGNLGGVELVDASRALAWRTGRVMFENRPISQVFEELRRYDKRIVVVRYPKGDNLRVSSVVDLARLDEWYDTLGQSLPVEVKRMGPVVWISEAAKAKPNG</sequence>
<accession>A0ABU9IVP9</accession>
<dbReference type="Pfam" id="PF16220">
    <property type="entry name" value="DUF4880"/>
    <property type="match status" value="1"/>
</dbReference>
<dbReference type="InterPro" id="IPR012373">
    <property type="entry name" value="Ferrdict_sens_TM"/>
</dbReference>
<dbReference type="EMBL" id="JBBWWT010000001">
    <property type="protein sequence ID" value="MEL1263037.1"/>
    <property type="molecule type" value="Genomic_DNA"/>
</dbReference>
<dbReference type="PIRSF" id="PIRSF018266">
    <property type="entry name" value="FecR"/>
    <property type="match status" value="1"/>
</dbReference>
<proteinExistence type="predicted"/>
<evidence type="ECO:0000259" key="1">
    <source>
        <dbReference type="Pfam" id="PF04773"/>
    </source>
</evidence>
<dbReference type="PANTHER" id="PTHR30273:SF2">
    <property type="entry name" value="PROTEIN FECR"/>
    <property type="match status" value="1"/>
</dbReference>
<dbReference type="InterPro" id="IPR006860">
    <property type="entry name" value="FecR"/>
</dbReference>
<comment type="caution">
    <text evidence="3">The sequence shown here is derived from an EMBL/GenBank/DDBJ whole genome shotgun (WGS) entry which is preliminary data.</text>
</comment>
<organism evidence="3 4">
    <name type="scientific">Pseudoxanthomonas putridarboris</name>
    <dbReference type="NCBI Taxonomy" id="752605"/>
    <lineage>
        <taxon>Bacteria</taxon>
        <taxon>Pseudomonadati</taxon>
        <taxon>Pseudomonadota</taxon>
        <taxon>Gammaproteobacteria</taxon>
        <taxon>Lysobacterales</taxon>
        <taxon>Lysobacteraceae</taxon>
        <taxon>Pseudoxanthomonas</taxon>
    </lineage>
</organism>
<dbReference type="RefSeq" id="WP_341724235.1">
    <property type="nucleotide sequence ID" value="NZ_JBBWWT010000001.1"/>
</dbReference>
<dbReference type="Pfam" id="PF04773">
    <property type="entry name" value="FecR"/>
    <property type="match status" value="1"/>
</dbReference>
<gene>
    <name evidence="3" type="ORF">AAD027_01435</name>
</gene>